<keyword evidence="4" id="KW-0808">Transferase</keyword>
<dbReference type="KEGG" id="pphe:PP2015_1903"/>
<dbReference type="PATRIC" id="fig|161398.10.peg.1931"/>
<dbReference type="GO" id="GO:0000155">
    <property type="term" value="F:phosphorelay sensor kinase activity"/>
    <property type="evidence" value="ECO:0007669"/>
    <property type="project" value="InterPro"/>
</dbReference>
<dbReference type="PRINTS" id="PR00344">
    <property type="entry name" value="BCTRLSENSOR"/>
</dbReference>
<keyword evidence="9" id="KW-1133">Transmembrane helix</keyword>
<proteinExistence type="predicted"/>
<dbReference type="InterPro" id="IPR005467">
    <property type="entry name" value="His_kinase_dom"/>
</dbReference>
<dbReference type="InterPro" id="IPR004358">
    <property type="entry name" value="Sig_transdc_His_kin-like_C"/>
</dbReference>
<evidence type="ECO:0000256" key="4">
    <source>
        <dbReference type="ARBA" id="ARBA00022679"/>
    </source>
</evidence>
<dbReference type="PANTHER" id="PTHR43065">
    <property type="entry name" value="SENSOR HISTIDINE KINASE"/>
    <property type="match status" value="1"/>
</dbReference>
<dbReference type="SUPFAM" id="SSF47384">
    <property type="entry name" value="Homodimeric domain of signal transducing histidine kinase"/>
    <property type="match status" value="1"/>
</dbReference>
<feature type="transmembrane region" description="Helical" evidence="9">
    <location>
        <begin position="45"/>
        <end position="63"/>
    </location>
</feature>
<dbReference type="GO" id="GO:0005524">
    <property type="term" value="F:ATP binding"/>
    <property type="evidence" value="ECO:0007669"/>
    <property type="project" value="UniProtKB-KW"/>
</dbReference>
<dbReference type="Gene3D" id="3.30.565.10">
    <property type="entry name" value="Histidine kinase-like ATPase, C-terminal domain"/>
    <property type="match status" value="1"/>
</dbReference>
<keyword evidence="7" id="KW-0067">ATP-binding</keyword>
<dbReference type="InterPro" id="IPR036890">
    <property type="entry name" value="HATPase_C_sf"/>
</dbReference>
<evidence type="ECO:0000256" key="1">
    <source>
        <dbReference type="ARBA" id="ARBA00000085"/>
    </source>
</evidence>
<evidence type="ECO:0000256" key="8">
    <source>
        <dbReference type="ARBA" id="ARBA00023012"/>
    </source>
</evidence>
<dbReference type="EC" id="2.7.13.3" evidence="2"/>
<dbReference type="Proteomes" id="UP000061457">
    <property type="component" value="Chromosome I"/>
</dbReference>
<feature type="transmembrane region" description="Helical" evidence="9">
    <location>
        <begin position="21"/>
        <end position="39"/>
    </location>
</feature>
<dbReference type="InterPro" id="IPR036097">
    <property type="entry name" value="HisK_dim/P_sf"/>
</dbReference>
<reference evidence="11 12" key="1">
    <citation type="submission" date="2015-11" db="EMBL/GenBank/DDBJ databases">
        <authorList>
            <person name="Zhang Y."/>
            <person name="Guo Z."/>
        </authorList>
    </citation>
    <scope>NUCLEOTIDE SEQUENCE [LARGE SCALE GENOMIC DNA]</scope>
    <source>
        <strain evidence="11 12">KCTC 12086</strain>
    </source>
</reference>
<dbReference type="Gene3D" id="1.10.287.130">
    <property type="match status" value="1"/>
</dbReference>
<dbReference type="PANTHER" id="PTHR43065:SF46">
    <property type="entry name" value="C4-DICARBOXYLATE TRANSPORT SENSOR PROTEIN DCTB"/>
    <property type="match status" value="1"/>
</dbReference>
<gene>
    <name evidence="11" type="ORF">PP2015_1903</name>
</gene>
<keyword evidence="9" id="KW-0812">Transmembrane</keyword>
<evidence type="ECO:0000313" key="12">
    <source>
        <dbReference type="Proteomes" id="UP000061457"/>
    </source>
</evidence>
<evidence type="ECO:0000256" key="7">
    <source>
        <dbReference type="ARBA" id="ARBA00022840"/>
    </source>
</evidence>
<dbReference type="AlphaFoldDB" id="A0A0S2K2W6"/>
<evidence type="ECO:0000256" key="9">
    <source>
        <dbReference type="SAM" id="Phobius"/>
    </source>
</evidence>
<name>A0A0S2K2W6_9GAMM</name>
<protein>
    <recommendedName>
        <fullName evidence="2">histidine kinase</fullName>
        <ecNumber evidence="2">2.7.13.3</ecNumber>
    </recommendedName>
</protein>
<dbReference type="EMBL" id="CP013187">
    <property type="protein sequence ID" value="ALO42403.1"/>
    <property type="molecule type" value="Genomic_DNA"/>
</dbReference>
<evidence type="ECO:0000256" key="5">
    <source>
        <dbReference type="ARBA" id="ARBA00022741"/>
    </source>
</evidence>
<sequence length="451" mass="50936">MQFFARSKTKVVDHKQQQTRLILGLSLPAILVAFFSLLYVGLNTYLLAFFSIIALLGLFYVVYATRNNIDKQQQLISNLLAALIEEDYTMRGNLQQDAAIAPLLKLINTLADNLQTKSRQVSEKQILIDKILDQVQAMCFAYDNEQNIVMANHAAHTQLFLGQEIEDCSLQDFNWLKSLTEKNSAVVTLNTSQLQGEYFAFKDKYLSAGNPHTLLLLIKAEQILDERKQQAWQDLLRVLSHELNNSLTPIATISRSLNKKVQQCEFSKQPQFQQGLEIISERASSLQAFISSYRELAQLPKPSKSAVTVQSLFGPILPLFDCEFTYSENWPKPASQLVLNVDKKQLQQVLINLIKNAIEANTVNNQQGIELDLEESDDMLKICIRDFGQGIANFDNLFVPFYTTKQQGTGLGLALSRQIMLNHDGQLQLENHLEQGAIATVTLPALQRDNE</sequence>
<keyword evidence="3" id="KW-0597">Phosphoprotein</keyword>
<keyword evidence="6" id="KW-0418">Kinase</keyword>
<keyword evidence="12" id="KW-1185">Reference proteome</keyword>
<organism evidence="11 12">
    <name type="scientific">Pseudoalteromonas phenolica</name>
    <dbReference type="NCBI Taxonomy" id="161398"/>
    <lineage>
        <taxon>Bacteria</taxon>
        <taxon>Pseudomonadati</taxon>
        <taxon>Pseudomonadota</taxon>
        <taxon>Gammaproteobacteria</taxon>
        <taxon>Alteromonadales</taxon>
        <taxon>Pseudoalteromonadaceae</taxon>
        <taxon>Pseudoalteromonas</taxon>
    </lineage>
</organism>
<evidence type="ECO:0000256" key="3">
    <source>
        <dbReference type="ARBA" id="ARBA00022553"/>
    </source>
</evidence>
<dbReference type="PROSITE" id="PS50109">
    <property type="entry name" value="HIS_KIN"/>
    <property type="match status" value="1"/>
</dbReference>
<comment type="catalytic activity">
    <reaction evidence="1">
        <text>ATP + protein L-histidine = ADP + protein N-phospho-L-histidine.</text>
        <dbReference type="EC" id="2.7.13.3"/>
    </reaction>
</comment>
<dbReference type="InterPro" id="IPR003594">
    <property type="entry name" value="HATPase_dom"/>
</dbReference>
<keyword evidence="5" id="KW-0547">Nucleotide-binding</keyword>
<dbReference type="SMART" id="SM00387">
    <property type="entry name" value="HATPase_c"/>
    <property type="match status" value="1"/>
</dbReference>
<dbReference type="SUPFAM" id="SSF55874">
    <property type="entry name" value="ATPase domain of HSP90 chaperone/DNA topoisomerase II/histidine kinase"/>
    <property type="match status" value="1"/>
</dbReference>
<accession>A0A0S2K2W6</accession>
<dbReference type="CDD" id="cd00082">
    <property type="entry name" value="HisKA"/>
    <property type="match status" value="1"/>
</dbReference>
<evidence type="ECO:0000313" key="11">
    <source>
        <dbReference type="EMBL" id="ALO42403.1"/>
    </source>
</evidence>
<keyword evidence="8" id="KW-0902">Two-component regulatory system</keyword>
<dbReference type="InterPro" id="IPR003661">
    <property type="entry name" value="HisK_dim/P_dom"/>
</dbReference>
<dbReference type="RefSeq" id="WP_058030065.1">
    <property type="nucleotide sequence ID" value="NZ_CP013187.1"/>
</dbReference>
<keyword evidence="9" id="KW-0472">Membrane</keyword>
<feature type="domain" description="Histidine kinase" evidence="10">
    <location>
        <begin position="238"/>
        <end position="447"/>
    </location>
</feature>
<evidence type="ECO:0000256" key="2">
    <source>
        <dbReference type="ARBA" id="ARBA00012438"/>
    </source>
</evidence>
<evidence type="ECO:0000259" key="10">
    <source>
        <dbReference type="PROSITE" id="PS50109"/>
    </source>
</evidence>
<evidence type="ECO:0000256" key="6">
    <source>
        <dbReference type="ARBA" id="ARBA00022777"/>
    </source>
</evidence>
<dbReference type="Pfam" id="PF02518">
    <property type="entry name" value="HATPase_c"/>
    <property type="match status" value="1"/>
</dbReference>
<dbReference type="STRING" id="161398.PP2015_1903"/>